<evidence type="ECO:0000256" key="4">
    <source>
        <dbReference type="ARBA" id="ARBA00047512"/>
    </source>
</evidence>
<gene>
    <name evidence="6" type="ORF">BQ4739_LOCUS15506</name>
</gene>
<dbReference type="SUPFAM" id="SSF51695">
    <property type="entry name" value="PLC-like phosphodiesterases"/>
    <property type="match status" value="1"/>
</dbReference>
<dbReference type="GO" id="GO:0008889">
    <property type="term" value="F:glycerophosphodiester phosphodiesterase activity"/>
    <property type="evidence" value="ECO:0007669"/>
    <property type="project" value="UniProtKB-EC"/>
</dbReference>
<dbReference type="InterPro" id="IPR051578">
    <property type="entry name" value="GDPD"/>
</dbReference>
<feature type="domain" description="GP-PDE" evidence="5">
    <location>
        <begin position="46"/>
        <end position="372"/>
    </location>
</feature>
<dbReference type="Pfam" id="PF03009">
    <property type="entry name" value="GDPD"/>
    <property type="match status" value="1"/>
</dbReference>
<dbReference type="InterPro" id="IPR017946">
    <property type="entry name" value="PLC-like_Pdiesterase_TIM-brl"/>
</dbReference>
<sequence length="423" mass="43670">MAAATTSAAVHMVAPAVVEPQQASAAILTQVPQQTRSFLDLQGALPALGGHRGMGANVIRNGNLAPAWRENTIRSFQAAAASGATFVEFDVQVTSDGVPVVWHDNLVEYGDPTRPTQCAVVDLTAAEFQALGSLSASGKCQQLAVVRRFKRAAPSGAGGLDGAAVLQAVAAAVDSSAGAAADVVPAAARQRWCCEADDGFPTLEQLFSSLPPQLAFNIEVKMATPDELAVTPEAEIQRMVGPILEVVGRCGGDRQVVFSSFDPDVCRALRAAQQQHSVMFLSTGGRDWHADARRMSIAAAIEEACAHQLSGVVVDSGALHTCPEAAELARSRGLKLLTYGLENDSLEWVLCQQRMGVTGVIVDDLQGLMAVLGGAGREGAAAAAGFMGQVAAAAAVSAAQQQAPAGMPTMPSASTTQFVSAVV</sequence>
<evidence type="ECO:0000259" key="5">
    <source>
        <dbReference type="PROSITE" id="PS51704"/>
    </source>
</evidence>
<proteinExistence type="predicted"/>
<dbReference type="STRING" id="3088.A0A383WCP7"/>
<name>A0A383WCP7_TETOB</name>
<dbReference type="Proteomes" id="UP000256970">
    <property type="component" value="Unassembled WGS sequence"/>
</dbReference>
<keyword evidence="3" id="KW-0378">Hydrolase</keyword>
<dbReference type="GO" id="GO:0006071">
    <property type="term" value="P:glycerol metabolic process"/>
    <property type="evidence" value="ECO:0007669"/>
    <property type="project" value="UniProtKB-KW"/>
</dbReference>
<keyword evidence="7" id="KW-1185">Reference proteome</keyword>
<dbReference type="GO" id="GO:0046475">
    <property type="term" value="P:glycerophospholipid catabolic process"/>
    <property type="evidence" value="ECO:0007669"/>
    <property type="project" value="TreeGrafter"/>
</dbReference>
<dbReference type="PANTHER" id="PTHR22958:SF1">
    <property type="entry name" value="GLYCEROPHOSPHOCHOLINE PHOSPHODIESTERASE GPCPD1"/>
    <property type="match status" value="1"/>
</dbReference>
<organism evidence="6 7">
    <name type="scientific">Tetradesmus obliquus</name>
    <name type="common">Green alga</name>
    <name type="synonym">Acutodesmus obliquus</name>
    <dbReference type="NCBI Taxonomy" id="3088"/>
    <lineage>
        <taxon>Eukaryota</taxon>
        <taxon>Viridiplantae</taxon>
        <taxon>Chlorophyta</taxon>
        <taxon>core chlorophytes</taxon>
        <taxon>Chlorophyceae</taxon>
        <taxon>CS clade</taxon>
        <taxon>Sphaeropleales</taxon>
        <taxon>Scenedesmaceae</taxon>
        <taxon>Tetradesmus</taxon>
    </lineage>
</organism>
<evidence type="ECO:0000256" key="1">
    <source>
        <dbReference type="ARBA" id="ARBA00012247"/>
    </source>
</evidence>
<dbReference type="PROSITE" id="PS51704">
    <property type="entry name" value="GP_PDE"/>
    <property type="match status" value="1"/>
</dbReference>
<dbReference type="Gene3D" id="3.20.20.190">
    <property type="entry name" value="Phosphatidylinositol (PI) phosphodiesterase"/>
    <property type="match status" value="1"/>
</dbReference>
<dbReference type="InterPro" id="IPR030395">
    <property type="entry name" value="GP_PDE_dom"/>
</dbReference>
<accession>A0A383WCP7</accession>
<evidence type="ECO:0000313" key="6">
    <source>
        <dbReference type="EMBL" id="SZX75211.1"/>
    </source>
</evidence>
<dbReference type="EC" id="3.1.4.46" evidence="1"/>
<reference evidence="6 7" key="1">
    <citation type="submission" date="2016-10" db="EMBL/GenBank/DDBJ databases">
        <authorList>
            <person name="Cai Z."/>
        </authorList>
    </citation>
    <scope>NUCLEOTIDE SEQUENCE [LARGE SCALE GENOMIC DNA]</scope>
</reference>
<evidence type="ECO:0000313" key="7">
    <source>
        <dbReference type="Proteomes" id="UP000256970"/>
    </source>
</evidence>
<dbReference type="AlphaFoldDB" id="A0A383WCP7"/>
<protein>
    <recommendedName>
        <fullName evidence="1">glycerophosphodiester phosphodiesterase</fullName>
        <ecNumber evidence="1">3.1.4.46</ecNumber>
    </recommendedName>
</protein>
<keyword evidence="2" id="KW-0319">Glycerol metabolism</keyword>
<evidence type="ECO:0000256" key="2">
    <source>
        <dbReference type="ARBA" id="ARBA00022798"/>
    </source>
</evidence>
<comment type="catalytic activity">
    <reaction evidence="4">
        <text>a sn-glycero-3-phosphodiester + H2O = an alcohol + sn-glycerol 3-phosphate + H(+)</text>
        <dbReference type="Rhea" id="RHEA:12969"/>
        <dbReference type="ChEBI" id="CHEBI:15377"/>
        <dbReference type="ChEBI" id="CHEBI:15378"/>
        <dbReference type="ChEBI" id="CHEBI:30879"/>
        <dbReference type="ChEBI" id="CHEBI:57597"/>
        <dbReference type="ChEBI" id="CHEBI:83408"/>
        <dbReference type="EC" id="3.1.4.46"/>
    </reaction>
</comment>
<dbReference type="EMBL" id="FNXT01001226">
    <property type="protein sequence ID" value="SZX75211.1"/>
    <property type="molecule type" value="Genomic_DNA"/>
</dbReference>
<dbReference type="PANTHER" id="PTHR22958">
    <property type="entry name" value="GLYCEROPHOSPHORYL DIESTER PHOSPHODIESTERASE"/>
    <property type="match status" value="1"/>
</dbReference>
<evidence type="ECO:0000256" key="3">
    <source>
        <dbReference type="ARBA" id="ARBA00022801"/>
    </source>
</evidence>